<organism evidence="3 4">
    <name type="scientific">Rhizophagus clarus</name>
    <dbReference type="NCBI Taxonomy" id="94130"/>
    <lineage>
        <taxon>Eukaryota</taxon>
        <taxon>Fungi</taxon>
        <taxon>Fungi incertae sedis</taxon>
        <taxon>Mucoromycota</taxon>
        <taxon>Glomeromycotina</taxon>
        <taxon>Glomeromycetes</taxon>
        <taxon>Glomerales</taxon>
        <taxon>Glomeraceae</taxon>
        <taxon>Rhizophagus</taxon>
    </lineage>
</organism>
<name>A0A8H3QJE6_9GLOM</name>
<evidence type="ECO:0000259" key="2">
    <source>
        <dbReference type="PROSITE" id="PS50011"/>
    </source>
</evidence>
<accession>A0A8H3QJE6</accession>
<dbReference type="PROSITE" id="PS50011">
    <property type="entry name" value="PROTEIN_KINASE_DOM"/>
    <property type="match status" value="1"/>
</dbReference>
<keyword evidence="3" id="KW-0808">Transferase</keyword>
<feature type="domain" description="Protein kinase" evidence="2">
    <location>
        <begin position="1"/>
        <end position="158"/>
    </location>
</feature>
<evidence type="ECO:0000256" key="1">
    <source>
        <dbReference type="SAM" id="MobiDB-lite"/>
    </source>
</evidence>
<sequence>MIYGSEIQYTRSESYNCEICKSKNSFKSFCEYCVRKALLKIFSRCPSRSVNNPKSVYDNFVYMAPEIICGSQRQHTPESDIYSFGMIWLEILSEKPPYYGPTLIFIFEKLKIDKVHKKIFDNSQSSKSSHDMSESQSRGLPEPRNATEVEQEALHNELISLNNRGIESNYHPEEQNQLEILDDVKESGKNKAIKFFKHLKKLTINKLLIFNNA</sequence>
<dbReference type="InterPro" id="IPR011009">
    <property type="entry name" value="Kinase-like_dom_sf"/>
</dbReference>
<dbReference type="Gene3D" id="1.10.510.10">
    <property type="entry name" value="Transferase(Phosphotransferase) domain 1"/>
    <property type="match status" value="1"/>
</dbReference>
<evidence type="ECO:0000313" key="3">
    <source>
        <dbReference type="EMBL" id="GES83195.1"/>
    </source>
</evidence>
<dbReference type="Pfam" id="PF00069">
    <property type="entry name" value="Pkinase"/>
    <property type="match status" value="1"/>
</dbReference>
<dbReference type="GO" id="GO:0005524">
    <property type="term" value="F:ATP binding"/>
    <property type="evidence" value="ECO:0007669"/>
    <property type="project" value="InterPro"/>
</dbReference>
<protein>
    <submittedName>
        <fullName evidence="3">Kinase-like domain-containing protein</fullName>
    </submittedName>
</protein>
<dbReference type="OrthoDB" id="4062651at2759"/>
<keyword evidence="3" id="KW-0418">Kinase</keyword>
<dbReference type="AlphaFoldDB" id="A0A8H3QJE6"/>
<dbReference type="InterPro" id="IPR000719">
    <property type="entry name" value="Prot_kinase_dom"/>
</dbReference>
<dbReference type="Proteomes" id="UP000615446">
    <property type="component" value="Unassembled WGS sequence"/>
</dbReference>
<dbReference type="EMBL" id="BLAL01000068">
    <property type="protein sequence ID" value="GES83195.1"/>
    <property type="molecule type" value="Genomic_DNA"/>
</dbReference>
<dbReference type="SUPFAM" id="SSF56112">
    <property type="entry name" value="Protein kinase-like (PK-like)"/>
    <property type="match status" value="1"/>
</dbReference>
<dbReference type="GO" id="GO:0004672">
    <property type="term" value="F:protein kinase activity"/>
    <property type="evidence" value="ECO:0007669"/>
    <property type="project" value="InterPro"/>
</dbReference>
<proteinExistence type="predicted"/>
<gene>
    <name evidence="3" type="ORF">RCL2_001035800</name>
</gene>
<feature type="region of interest" description="Disordered" evidence="1">
    <location>
        <begin position="123"/>
        <end position="149"/>
    </location>
</feature>
<reference evidence="3" key="1">
    <citation type="submission" date="2019-10" db="EMBL/GenBank/DDBJ databases">
        <title>Conservation and host-specific expression of non-tandemly repeated heterogenous ribosome RNA gene in arbuscular mycorrhizal fungi.</title>
        <authorList>
            <person name="Maeda T."/>
            <person name="Kobayashi Y."/>
            <person name="Nakagawa T."/>
            <person name="Ezawa T."/>
            <person name="Yamaguchi K."/>
            <person name="Bino T."/>
            <person name="Nishimoto Y."/>
            <person name="Shigenobu S."/>
            <person name="Kawaguchi M."/>
        </authorList>
    </citation>
    <scope>NUCLEOTIDE SEQUENCE</scope>
    <source>
        <strain evidence="3">HR1</strain>
    </source>
</reference>
<comment type="caution">
    <text evidence="3">The sequence shown here is derived from an EMBL/GenBank/DDBJ whole genome shotgun (WGS) entry which is preliminary data.</text>
</comment>
<evidence type="ECO:0000313" key="4">
    <source>
        <dbReference type="Proteomes" id="UP000615446"/>
    </source>
</evidence>